<feature type="transmembrane region" description="Helical" evidence="13">
    <location>
        <begin position="784"/>
        <end position="805"/>
    </location>
</feature>
<evidence type="ECO:0000259" key="15">
    <source>
        <dbReference type="PROSITE" id="PS50893"/>
    </source>
</evidence>
<dbReference type="PhylomeDB" id="A0A061B2C7"/>
<keyword evidence="8" id="KW-0067">ATP-binding</keyword>
<feature type="transmembrane region" description="Helical" evidence="13">
    <location>
        <begin position="862"/>
        <end position="884"/>
    </location>
</feature>
<evidence type="ECO:0000256" key="3">
    <source>
        <dbReference type="ARBA" id="ARBA00022448"/>
    </source>
</evidence>
<dbReference type="Pfam" id="PF00005">
    <property type="entry name" value="ABC_tran"/>
    <property type="match status" value="1"/>
</dbReference>
<dbReference type="AlphaFoldDB" id="A0A061B2C7"/>
<keyword evidence="4 13" id="KW-0812">Transmembrane</keyword>
<sequence length="1003" mass="112670">MRPLLGCLAALATLTAVSAQSSLEDQDSLYGSIPNEYHNQFTDEDKCPPCFNCMLPAFECKQFSKCNEYNGQCECIDGFGGQDCVEPLCGSLTKDNNRPIRDGDSCKCDEGWGGINCNLCQTDSVCDKFMPEGMQGTCYKNGMIVNKFHQMCDVTNKKIVEILDGKKPQVTFSCDKNDAMCNFQFWIAEKESFYCDLSKCNFVHNLKTNSSEYKCEEISCKCIPGRMLCGESGSIDISDFLTETITGPGDFSCDLEKKNCRFSEPSMNDLILSVFGDKFITLHCDSGECVHYSEIPGYHMPGKQKLSWRTIITSAIVFALVFILVGIAGYFISQSPLFKTGHIQLDGGDDDDDGDDSLLSYTPTTLSFENVSYSVNGRKILDNICGIVKPREMLAIMGGSGAGKTTLLDILAQKNKSGTITGDIRVNGNVVSRHDLKKIVGFVDQEDYLLPTLTVYETVLNSALLRLPRTMSMQNKEKRVFEVLKQLRILHIKDRVIGSDFERGISGGEKRRVSIACELVTSPPILFLDEPTSGLDSNNASNVIDCLVRLSRDYQRTLIFTIHQPRSNIVSLFDNLVLLANGSMVYSGEMIQCNEFFFRNGYKCPKGYNIADYLIDITFDEKVKRSKSQLKIGGADEENADFEDEDDIHRPRSSSSTSDIQREWEHFAVHRDEASISKPKGDDAQTATDKKIFEIFQRSSLYDLLIGEIENAKVNATEIVFKGNYHRATFLSQLAILSSRSFKNIYRNPKLLLGTYCLSLFMGVFCGVLYYNVDNDISGFQNRLGLFFFFLSFFGFSTLTGLHSFSMERIIFLKERSNNYYHPLSYYLSKIICDVLPLRVFPPILMLSVAYPLIGLNWEDNAFLKCLVILILFNLAVAVEILIIGITVKDSGNATLIGVLTLLFSLLFSGLFINRDSLKFGYLQYLSMFHYGYEALAVNEVKTLTLREKKYGLSIEIPGATILSTFGFNIANLKPDMVYLSLWFTAFVLIGYAALHYYVIEKR</sequence>
<dbReference type="GO" id="GO:0005524">
    <property type="term" value="F:ATP binding"/>
    <property type="evidence" value="ECO:0007669"/>
    <property type="project" value="UniProtKB-KW"/>
</dbReference>
<dbReference type="PANTHER" id="PTHR48041:SF2">
    <property type="entry name" value="ATP-DEPENDENT PERMEASE-RELATED"/>
    <property type="match status" value="1"/>
</dbReference>
<feature type="transmembrane region" description="Helical" evidence="13">
    <location>
        <begin position="311"/>
        <end position="332"/>
    </location>
</feature>
<evidence type="ECO:0000256" key="13">
    <source>
        <dbReference type="SAM" id="Phobius"/>
    </source>
</evidence>
<protein>
    <submittedName>
        <fullName evidence="16">CYFA0S08e00452g1_1</fullName>
    </submittedName>
</protein>
<keyword evidence="9 13" id="KW-1133">Transmembrane helix</keyword>
<evidence type="ECO:0000256" key="7">
    <source>
        <dbReference type="ARBA" id="ARBA00022824"/>
    </source>
</evidence>
<keyword evidence="11" id="KW-0325">Glycoprotein</keyword>
<comment type="similarity">
    <text evidence="2">Belongs to the ABC transporter superfamily. ABCG family. Eye pigment precursor importer (TC 3.A.1.204) subfamily.</text>
</comment>
<evidence type="ECO:0000313" key="16">
    <source>
        <dbReference type="EMBL" id="CDR41823.1"/>
    </source>
</evidence>
<dbReference type="InterPro" id="IPR000742">
    <property type="entry name" value="EGF"/>
</dbReference>
<proteinExistence type="inferred from homology"/>
<accession>A0A061B2C7</accession>
<comment type="subcellular location">
    <subcellularLocation>
        <location evidence="1">Endoplasmic reticulum membrane</location>
        <topology evidence="1">Multi-pass membrane protein</topology>
    </subcellularLocation>
</comment>
<evidence type="ECO:0000256" key="11">
    <source>
        <dbReference type="ARBA" id="ARBA00023180"/>
    </source>
</evidence>
<dbReference type="GO" id="GO:0016887">
    <property type="term" value="F:ATP hydrolysis activity"/>
    <property type="evidence" value="ECO:0007669"/>
    <property type="project" value="InterPro"/>
</dbReference>
<dbReference type="InterPro" id="IPR017871">
    <property type="entry name" value="ABC_transporter-like_CS"/>
</dbReference>
<dbReference type="EMBL" id="LK052893">
    <property type="protein sequence ID" value="CDR41823.1"/>
    <property type="molecule type" value="Genomic_DNA"/>
</dbReference>
<feature type="chain" id="PRO_5001594242" evidence="14">
    <location>
        <begin position="20"/>
        <end position="1003"/>
    </location>
</feature>
<dbReference type="PROSITE" id="PS00022">
    <property type="entry name" value="EGF_1"/>
    <property type="match status" value="1"/>
</dbReference>
<keyword evidence="10 13" id="KW-0472">Membrane</keyword>
<feature type="transmembrane region" description="Helical" evidence="13">
    <location>
        <begin position="977"/>
        <end position="1000"/>
    </location>
</feature>
<dbReference type="GO" id="GO:0140359">
    <property type="term" value="F:ABC-type transporter activity"/>
    <property type="evidence" value="ECO:0007669"/>
    <property type="project" value="InterPro"/>
</dbReference>
<dbReference type="InterPro" id="IPR013525">
    <property type="entry name" value="ABC2_TM"/>
</dbReference>
<keyword evidence="3" id="KW-0813">Transport</keyword>
<dbReference type="Pfam" id="PF01061">
    <property type="entry name" value="ABC2_membrane"/>
    <property type="match status" value="1"/>
</dbReference>
<evidence type="ECO:0000256" key="12">
    <source>
        <dbReference type="SAM" id="MobiDB-lite"/>
    </source>
</evidence>
<evidence type="ECO:0000256" key="4">
    <source>
        <dbReference type="ARBA" id="ARBA00022692"/>
    </source>
</evidence>
<evidence type="ECO:0000256" key="14">
    <source>
        <dbReference type="SAM" id="SignalP"/>
    </source>
</evidence>
<keyword evidence="6" id="KW-0547">Nucleotide-binding</keyword>
<feature type="transmembrane region" description="Helical" evidence="13">
    <location>
        <begin position="951"/>
        <end position="971"/>
    </location>
</feature>
<keyword evidence="5 14" id="KW-0732">Signal</keyword>
<evidence type="ECO:0000256" key="1">
    <source>
        <dbReference type="ARBA" id="ARBA00004477"/>
    </source>
</evidence>
<evidence type="ECO:0000256" key="10">
    <source>
        <dbReference type="ARBA" id="ARBA00023136"/>
    </source>
</evidence>
<gene>
    <name evidence="16" type="ORF">CYFA0S_08e00452g</name>
</gene>
<dbReference type="PANTHER" id="PTHR48041">
    <property type="entry name" value="ABC TRANSPORTER G FAMILY MEMBER 28"/>
    <property type="match status" value="1"/>
</dbReference>
<feature type="signal peptide" evidence="14">
    <location>
        <begin position="1"/>
        <end position="19"/>
    </location>
</feature>
<dbReference type="OrthoDB" id="66620at2759"/>
<dbReference type="FunFam" id="3.40.50.300:FF:000702">
    <property type="entry name" value="ABC transporter (Adp1)"/>
    <property type="match status" value="1"/>
</dbReference>
<dbReference type="Gene3D" id="3.40.50.300">
    <property type="entry name" value="P-loop containing nucleotide triphosphate hydrolases"/>
    <property type="match status" value="1"/>
</dbReference>
<feature type="transmembrane region" description="Helical" evidence="13">
    <location>
        <begin position="751"/>
        <end position="772"/>
    </location>
</feature>
<feature type="domain" description="ABC transporter" evidence="15">
    <location>
        <begin position="366"/>
        <end position="606"/>
    </location>
</feature>
<organism evidence="16">
    <name type="scientific">Cyberlindnera fabianii</name>
    <name type="common">Yeast</name>
    <name type="synonym">Hansenula fabianii</name>
    <dbReference type="NCBI Taxonomy" id="36022"/>
    <lineage>
        <taxon>Eukaryota</taxon>
        <taxon>Fungi</taxon>
        <taxon>Dikarya</taxon>
        <taxon>Ascomycota</taxon>
        <taxon>Saccharomycotina</taxon>
        <taxon>Saccharomycetes</taxon>
        <taxon>Phaffomycetales</taxon>
        <taxon>Phaffomycetaceae</taxon>
        <taxon>Cyberlindnera</taxon>
    </lineage>
</organism>
<evidence type="ECO:0000256" key="6">
    <source>
        <dbReference type="ARBA" id="ARBA00022741"/>
    </source>
</evidence>
<dbReference type="SMART" id="SM00382">
    <property type="entry name" value="AAA"/>
    <property type="match status" value="1"/>
</dbReference>
<keyword evidence="7" id="KW-0256">Endoplasmic reticulum</keyword>
<evidence type="ECO:0000256" key="9">
    <source>
        <dbReference type="ARBA" id="ARBA00022989"/>
    </source>
</evidence>
<evidence type="ECO:0000256" key="5">
    <source>
        <dbReference type="ARBA" id="ARBA00022729"/>
    </source>
</evidence>
<dbReference type="InterPro" id="IPR027417">
    <property type="entry name" value="P-loop_NTPase"/>
</dbReference>
<name>A0A061B2C7_CYBFA</name>
<dbReference type="InterPro" id="IPR050352">
    <property type="entry name" value="ABCG_transporters"/>
</dbReference>
<evidence type="ECO:0000256" key="8">
    <source>
        <dbReference type="ARBA" id="ARBA00022840"/>
    </source>
</evidence>
<reference evidence="16" key="1">
    <citation type="journal article" date="2014" name="Genome Announc.">
        <title>Genome sequence of the yeast Cyberlindnera fabianii (Hansenula fabianii).</title>
        <authorList>
            <person name="Freel K.C."/>
            <person name="Sarilar V."/>
            <person name="Neuveglise C."/>
            <person name="Devillers H."/>
            <person name="Friedrich A."/>
            <person name="Schacherer J."/>
        </authorList>
    </citation>
    <scope>NUCLEOTIDE SEQUENCE</scope>
    <source>
        <strain evidence="16">YJS4271</strain>
    </source>
</reference>
<dbReference type="PROSITE" id="PS00211">
    <property type="entry name" value="ABC_TRANSPORTER_1"/>
    <property type="match status" value="1"/>
</dbReference>
<dbReference type="PROSITE" id="PS50893">
    <property type="entry name" value="ABC_TRANSPORTER_2"/>
    <property type="match status" value="1"/>
</dbReference>
<dbReference type="CDD" id="cd03213">
    <property type="entry name" value="ABCG_EPDR"/>
    <property type="match status" value="1"/>
</dbReference>
<dbReference type="SUPFAM" id="SSF52540">
    <property type="entry name" value="P-loop containing nucleoside triphosphate hydrolases"/>
    <property type="match status" value="1"/>
</dbReference>
<evidence type="ECO:0000256" key="2">
    <source>
        <dbReference type="ARBA" id="ARBA00005814"/>
    </source>
</evidence>
<dbReference type="GO" id="GO:0005789">
    <property type="term" value="C:endoplasmic reticulum membrane"/>
    <property type="evidence" value="ECO:0007669"/>
    <property type="project" value="UniProtKB-SubCell"/>
</dbReference>
<dbReference type="InterPro" id="IPR003593">
    <property type="entry name" value="AAA+_ATPase"/>
</dbReference>
<feature type="transmembrane region" description="Helical" evidence="13">
    <location>
        <begin position="896"/>
        <end position="914"/>
    </location>
</feature>
<dbReference type="InterPro" id="IPR003439">
    <property type="entry name" value="ABC_transporter-like_ATP-bd"/>
</dbReference>
<feature type="region of interest" description="Disordered" evidence="12">
    <location>
        <begin position="641"/>
        <end position="660"/>
    </location>
</feature>
<dbReference type="VEuPathDB" id="FungiDB:BON22_4829"/>